<feature type="domain" description="Gfo/Idh/MocA-like oxidoreductase C-terminal" evidence="3">
    <location>
        <begin position="140"/>
        <end position="406"/>
    </location>
</feature>
<evidence type="ECO:0000313" key="4">
    <source>
        <dbReference type="EMBL" id="NSG85849.1"/>
    </source>
</evidence>
<dbReference type="SUPFAM" id="SSF51735">
    <property type="entry name" value="NAD(P)-binding Rossmann-fold domains"/>
    <property type="match status" value="1"/>
</dbReference>
<dbReference type="EMBL" id="JAAITS010000027">
    <property type="protein sequence ID" value="NSG85849.1"/>
    <property type="molecule type" value="Genomic_DNA"/>
</dbReference>
<protein>
    <submittedName>
        <fullName evidence="4">Gfo/Idh/MocA family oxidoreductase</fullName>
    </submittedName>
</protein>
<dbReference type="RefSeq" id="WP_118582303.1">
    <property type="nucleotide sequence ID" value="NZ_JAAINN010000028.1"/>
</dbReference>
<dbReference type="Proteomes" id="UP001644719">
    <property type="component" value="Unassembled WGS sequence"/>
</dbReference>
<dbReference type="PANTHER" id="PTHR43377:SF2">
    <property type="entry name" value="BINDING ROSSMANN FOLD OXIDOREDUCTASE, PUTATIVE (AFU_ORTHOLOGUE AFUA_4G00560)-RELATED"/>
    <property type="match status" value="1"/>
</dbReference>
<keyword evidence="5" id="KW-1185">Reference proteome</keyword>
<dbReference type="Pfam" id="PF01408">
    <property type="entry name" value="GFO_IDH_MocA"/>
    <property type="match status" value="1"/>
</dbReference>
<proteinExistence type="inferred from homology"/>
<dbReference type="PANTHER" id="PTHR43377">
    <property type="entry name" value="BILIVERDIN REDUCTASE A"/>
    <property type="match status" value="1"/>
</dbReference>
<organism evidence="4 5">
    <name type="scientific">Blautia faecis</name>
    <dbReference type="NCBI Taxonomy" id="871665"/>
    <lineage>
        <taxon>Bacteria</taxon>
        <taxon>Bacillati</taxon>
        <taxon>Bacillota</taxon>
        <taxon>Clostridia</taxon>
        <taxon>Lachnospirales</taxon>
        <taxon>Lachnospiraceae</taxon>
        <taxon>Blautia</taxon>
    </lineage>
</organism>
<dbReference type="GeneID" id="69515381"/>
<dbReference type="Gene3D" id="3.40.50.720">
    <property type="entry name" value="NAD(P)-binding Rossmann-like Domain"/>
    <property type="match status" value="1"/>
</dbReference>
<dbReference type="Gene3D" id="3.30.360.10">
    <property type="entry name" value="Dihydrodipicolinate Reductase, domain 2"/>
    <property type="match status" value="1"/>
</dbReference>
<gene>
    <name evidence="4" type="ORF">G5B17_10465</name>
</gene>
<feature type="domain" description="Gfo/Idh/MocA-like oxidoreductase N-terminal" evidence="2">
    <location>
        <begin position="7"/>
        <end position="127"/>
    </location>
</feature>
<sequence>MKKVTSIVIGAGLRGGHVYSQYALDHPDEFQVVAVAEPDKERRESFAKRHNIPEELCFESYEELLGKEKLADCAMICTMDRMHYEPTIMALKKGYHVLCEKPMSPDKKEIIEMGEMAKKYDRILSVCHVLRYSPFFSKLKELLEEGKIGRLMTIQHMEEVGYWHQAHSFVRGNWRNAEESSPMILQKCCHDMDIMLWLADSKCESLSSFGELSYFTEENAPEGAPAYCLDGCPHRDECAFYAPRFYLENLDGYLVRAVTDQTDPEHVLEALKKGPYGRCVFHCDNTVVDHQSVDIKFENQVTASFLMTAFTDQCARRIRLMGTKGEIKGDMDAGTIEIRDFVSGNLETIELHTPANGHNGSDMSMMHDFVRMVGEGRKGKTDAAVSVESHLMALAAEEARITGQVVNLRGFANENK</sequence>
<dbReference type="InterPro" id="IPR051450">
    <property type="entry name" value="Gfo/Idh/MocA_Oxidoreductases"/>
</dbReference>
<evidence type="ECO:0000259" key="3">
    <source>
        <dbReference type="Pfam" id="PF02894"/>
    </source>
</evidence>
<reference evidence="4 5" key="1">
    <citation type="journal article" date="2020" name="Cell Host Microbe">
        <title>Functional and Genomic Variation between Human-Derived Isolates of Lachnospiraceae Reveals Inter- and Intra-Species Diversity.</title>
        <authorList>
            <person name="Sorbara M.T."/>
            <person name="Littmann E.R."/>
            <person name="Fontana E."/>
            <person name="Moody T.U."/>
            <person name="Kohout C.E."/>
            <person name="Gjonbalaj M."/>
            <person name="Eaton V."/>
            <person name="Seok R."/>
            <person name="Leiner I.M."/>
            <person name="Pamer E.G."/>
        </authorList>
    </citation>
    <scope>NUCLEOTIDE SEQUENCE [LARGE SCALE GENOMIC DNA]</scope>
    <source>
        <strain evidence="4 5">MSK.17.74</strain>
    </source>
</reference>
<dbReference type="InterPro" id="IPR000683">
    <property type="entry name" value="Gfo/Idh/MocA-like_OxRdtase_N"/>
</dbReference>
<evidence type="ECO:0000313" key="5">
    <source>
        <dbReference type="Proteomes" id="UP001644719"/>
    </source>
</evidence>
<dbReference type="SUPFAM" id="SSF55347">
    <property type="entry name" value="Glyceraldehyde-3-phosphate dehydrogenase-like, C-terminal domain"/>
    <property type="match status" value="1"/>
</dbReference>
<comment type="similarity">
    <text evidence="1">Belongs to the Gfo/Idh/MocA family.</text>
</comment>
<accession>A0ABX2H6Z0</accession>
<dbReference type="InterPro" id="IPR036291">
    <property type="entry name" value="NAD(P)-bd_dom_sf"/>
</dbReference>
<dbReference type="Pfam" id="PF02894">
    <property type="entry name" value="GFO_IDH_MocA_C"/>
    <property type="match status" value="1"/>
</dbReference>
<evidence type="ECO:0000259" key="2">
    <source>
        <dbReference type="Pfam" id="PF01408"/>
    </source>
</evidence>
<name>A0ABX2H6Z0_9FIRM</name>
<dbReference type="InterPro" id="IPR004104">
    <property type="entry name" value="Gfo/Idh/MocA-like_OxRdtase_C"/>
</dbReference>
<evidence type="ECO:0000256" key="1">
    <source>
        <dbReference type="ARBA" id="ARBA00010928"/>
    </source>
</evidence>
<comment type="caution">
    <text evidence="4">The sequence shown here is derived from an EMBL/GenBank/DDBJ whole genome shotgun (WGS) entry which is preliminary data.</text>
</comment>